<dbReference type="AlphaFoldDB" id="A0A023WZN7"/>
<dbReference type="GO" id="GO:0005737">
    <property type="term" value="C:cytoplasm"/>
    <property type="evidence" value="ECO:0007669"/>
    <property type="project" value="TreeGrafter"/>
</dbReference>
<dbReference type="PROSITE" id="PS51903">
    <property type="entry name" value="CLP_R"/>
    <property type="match status" value="1"/>
</dbReference>
<dbReference type="GO" id="GO:0006508">
    <property type="term" value="P:proteolysis"/>
    <property type="evidence" value="ECO:0007669"/>
    <property type="project" value="UniProtKB-KW"/>
</dbReference>
<evidence type="ECO:0000256" key="11">
    <source>
        <dbReference type="SAM" id="MobiDB-lite"/>
    </source>
</evidence>
<dbReference type="Gene3D" id="1.10.8.60">
    <property type="match status" value="2"/>
</dbReference>
<dbReference type="Pfam" id="PF00004">
    <property type="entry name" value="AAA"/>
    <property type="match status" value="1"/>
</dbReference>
<dbReference type="EMBL" id="JAWXXX010000001">
    <property type="protein sequence ID" value="MDX5893096.1"/>
    <property type="molecule type" value="Genomic_DNA"/>
</dbReference>
<dbReference type="Proteomes" id="UP000025229">
    <property type="component" value="Chromosome"/>
</dbReference>
<dbReference type="SUPFAM" id="SSF52540">
    <property type="entry name" value="P-loop containing nucleoside triphosphate hydrolases"/>
    <property type="match status" value="2"/>
</dbReference>
<evidence type="ECO:0000259" key="12">
    <source>
        <dbReference type="PROSITE" id="PS50151"/>
    </source>
</evidence>
<dbReference type="Pfam" id="PF10431">
    <property type="entry name" value="ClpB_D2-small"/>
    <property type="match status" value="1"/>
</dbReference>
<evidence type="ECO:0000256" key="9">
    <source>
        <dbReference type="PROSITE-ProRule" id="PRU01251"/>
    </source>
</evidence>
<evidence type="ECO:0000256" key="1">
    <source>
        <dbReference type="ARBA" id="ARBA00008675"/>
    </source>
</evidence>
<dbReference type="PATRIC" id="fig|42256.3.peg.404"/>
<dbReference type="OrthoDB" id="9803641at2"/>
<dbReference type="Proteomes" id="UP001281130">
    <property type="component" value="Unassembled WGS sequence"/>
</dbReference>
<dbReference type="InterPro" id="IPR050130">
    <property type="entry name" value="ClpA_ClpB"/>
</dbReference>
<protein>
    <submittedName>
        <fullName evidence="15">ATP-dependent Clp protease ATP-binding subunit</fullName>
    </submittedName>
    <submittedName>
        <fullName evidence="14">ATPases with chaperone activity ATP-binding subunit</fullName>
    </submittedName>
</protein>
<keyword evidence="15" id="KW-0378">Hydrolase</keyword>
<dbReference type="SMART" id="SM01086">
    <property type="entry name" value="ClpB_D2-small"/>
    <property type="match status" value="1"/>
</dbReference>
<dbReference type="PANTHER" id="PTHR11638:SF18">
    <property type="entry name" value="HEAT SHOCK PROTEIN 104"/>
    <property type="match status" value="1"/>
</dbReference>
<evidence type="ECO:0000256" key="5">
    <source>
        <dbReference type="ARBA" id="ARBA00023016"/>
    </source>
</evidence>
<dbReference type="InterPro" id="IPR001270">
    <property type="entry name" value="ClpA/B"/>
</dbReference>
<dbReference type="STRING" id="42256.RradSPS_0399"/>
<evidence type="ECO:0000313" key="14">
    <source>
        <dbReference type="EMBL" id="AHY45682.1"/>
    </source>
</evidence>
<dbReference type="EMBL" id="CP007514">
    <property type="protein sequence ID" value="AHY45682.1"/>
    <property type="molecule type" value="Genomic_DNA"/>
</dbReference>
<keyword evidence="15" id="KW-0645">Protease</keyword>
<dbReference type="GO" id="GO:0034605">
    <property type="term" value="P:cellular response to heat"/>
    <property type="evidence" value="ECO:0007669"/>
    <property type="project" value="TreeGrafter"/>
</dbReference>
<dbReference type="Pfam" id="PF07724">
    <property type="entry name" value="AAA_2"/>
    <property type="match status" value="1"/>
</dbReference>
<dbReference type="PROSITE" id="PS00870">
    <property type="entry name" value="CLPAB_1"/>
    <property type="match status" value="1"/>
</dbReference>
<dbReference type="eggNOG" id="COG0542">
    <property type="taxonomic scope" value="Bacteria"/>
</dbReference>
<evidence type="ECO:0000256" key="7">
    <source>
        <dbReference type="ARBA" id="ARBA00023186"/>
    </source>
</evidence>
<dbReference type="CDD" id="cd00009">
    <property type="entry name" value="AAA"/>
    <property type="match status" value="1"/>
</dbReference>
<dbReference type="Gene3D" id="1.10.1780.10">
    <property type="entry name" value="Clp, N-terminal domain"/>
    <property type="match status" value="1"/>
</dbReference>
<keyword evidence="7 10" id="KW-0143">Chaperone</keyword>
<dbReference type="InterPro" id="IPR019489">
    <property type="entry name" value="Clp_ATPase_C"/>
</dbReference>
<dbReference type="GO" id="GO:0005524">
    <property type="term" value="F:ATP binding"/>
    <property type="evidence" value="ECO:0007669"/>
    <property type="project" value="UniProtKB-KW"/>
</dbReference>
<organism evidence="14 16">
    <name type="scientific">Rubrobacter radiotolerans</name>
    <name type="common">Arthrobacter radiotolerans</name>
    <dbReference type="NCBI Taxonomy" id="42256"/>
    <lineage>
        <taxon>Bacteria</taxon>
        <taxon>Bacillati</taxon>
        <taxon>Actinomycetota</taxon>
        <taxon>Rubrobacteria</taxon>
        <taxon>Rubrobacterales</taxon>
        <taxon>Rubrobacteraceae</taxon>
        <taxon>Rubrobacter</taxon>
    </lineage>
</organism>
<dbReference type="RefSeq" id="WP_038680331.1">
    <property type="nucleotide sequence ID" value="NZ_CP007514.1"/>
</dbReference>
<dbReference type="PROSITE" id="PS50151">
    <property type="entry name" value="UVR"/>
    <property type="match status" value="1"/>
</dbReference>
<proteinExistence type="inferred from homology"/>
<evidence type="ECO:0000256" key="6">
    <source>
        <dbReference type="ARBA" id="ARBA00023054"/>
    </source>
</evidence>
<dbReference type="InterPro" id="IPR018368">
    <property type="entry name" value="ClpA/B_CS1"/>
</dbReference>
<evidence type="ECO:0000259" key="13">
    <source>
        <dbReference type="PROSITE" id="PS51903"/>
    </source>
</evidence>
<dbReference type="InterPro" id="IPR001943">
    <property type="entry name" value="UVR_dom"/>
</dbReference>
<dbReference type="FunFam" id="3.40.50.300:FF:000025">
    <property type="entry name" value="ATP-dependent Clp protease subunit"/>
    <property type="match status" value="1"/>
</dbReference>
<dbReference type="InterPro" id="IPR027417">
    <property type="entry name" value="P-loop_NTPase"/>
</dbReference>
<dbReference type="Gene3D" id="4.10.860.10">
    <property type="entry name" value="UVR domain"/>
    <property type="match status" value="1"/>
</dbReference>
<reference evidence="15" key="2">
    <citation type="submission" date="2023-11" db="EMBL/GenBank/DDBJ databases">
        <title>MicrobeMod: A computational toolkit for identifying prokaryotic methylation and restriction-modification with nanopore sequencing.</title>
        <authorList>
            <person name="Crits-Christoph A."/>
            <person name="Kang S.C."/>
            <person name="Lee H."/>
            <person name="Ostrov N."/>
        </authorList>
    </citation>
    <scope>NUCLEOTIDE SEQUENCE</scope>
    <source>
        <strain evidence="15">ATCC 51242</strain>
    </source>
</reference>
<feature type="region of interest" description="Disordered" evidence="11">
    <location>
        <begin position="238"/>
        <end position="257"/>
    </location>
</feature>
<dbReference type="Gene3D" id="3.40.50.300">
    <property type="entry name" value="P-loop containing nucleotide triphosphate hydrolases"/>
    <property type="match status" value="2"/>
</dbReference>
<keyword evidence="6" id="KW-0175">Coiled coil</keyword>
<dbReference type="InterPro" id="IPR028299">
    <property type="entry name" value="ClpA/B_CS2"/>
</dbReference>
<dbReference type="CDD" id="cd19499">
    <property type="entry name" value="RecA-like_ClpB_Hsp104-like"/>
    <property type="match status" value="1"/>
</dbReference>
<comment type="similarity">
    <text evidence="1 10">Belongs to the ClpA/ClpB family.</text>
</comment>
<dbReference type="KEGG" id="rrd:RradSPS_0399"/>
<evidence type="ECO:0000313" key="15">
    <source>
        <dbReference type="EMBL" id="MDX5893096.1"/>
    </source>
</evidence>
<keyword evidence="4 10" id="KW-0067">ATP-binding</keyword>
<evidence type="ECO:0000256" key="10">
    <source>
        <dbReference type="RuleBase" id="RU004432"/>
    </source>
</evidence>
<dbReference type="FunFam" id="3.40.50.300:FF:000010">
    <property type="entry name" value="Chaperone clpB 1, putative"/>
    <property type="match status" value="1"/>
</dbReference>
<dbReference type="InterPro" id="IPR036628">
    <property type="entry name" value="Clp_N_dom_sf"/>
</dbReference>
<evidence type="ECO:0000256" key="3">
    <source>
        <dbReference type="ARBA" id="ARBA00022741"/>
    </source>
</evidence>
<dbReference type="InterPro" id="IPR003593">
    <property type="entry name" value="AAA+_ATPase"/>
</dbReference>
<dbReference type="HOGENOM" id="CLU_005070_4_1_11"/>
<keyword evidence="2 9" id="KW-0677">Repeat</keyword>
<evidence type="ECO:0000313" key="16">
    <source>
        <dbReference type="Proteomes" id="UP000025229"/>
    </source>
</evidence>
<dbReference type="PANTHER" id="PTHR11638">
    <property type="entry name" value="ATP-DEPENDENT CLP PROTEASE"/>
    <property type="match status" value="1"/>
</dbReference>
<keyword evidence="5" id="KW-0346">Stress response</keyword>
<feature type="domain" description="UVR" evidence="12">
    <location>
        <begin position="510"/>
        <end position="545"/>
    </location>
</feature>
<evidence type="ECO:0000256" key="4">
    <source>
        <dbReference type="ARBA" id="ARBA00022840"/>
    </source>
</evidence>
<accession>A0A023WZN7</accession>
<dbReference type="Pfam" id="PF02861">
    <property type="entry name" value="Clp_N"/>
    <property type="match status" value="1"/>
</dbReference>
<reference evidence="14 16" key="1">
    <citation type="submission" date="2014-03" db="EMBL/GenBank/DDBJ databases">
        <title>Complete genome sequence of the Radio-Resistant Rubrobacter radiotolerans RSPS-4.</title>
        <authorList>
            <person name="Egas C.C."/>
            <person name="Barroso C.C."/>
            <person name="Froufe H.J.C."/>
            <person name="Pacheco J.J."/>
            <person name="Albuquerque L.L."/>
            <person name="da Costa M.M.S."/>
        </authorList>
    </citation>
    <scope>NUCLEOTIDE SEQUENCE [LARGE SCALE GENOMIC DNA]</scope>
    <source>
        <strain evidence="14 16">RSPS-4</strain>
    </source>
</reference>
<dbReference type="InterPro" id="IPR004176">
    <property type="entry name" value="Clp_R_N"/>
</dbReference>
<feature type="domain" description="Clp R" evidence="13">
    <location>
        <begin position="99"/>
        <end position="242"/>
    </location>
</feature>
<keyword evidence="3 10" id="KW-0547">Nucleotide-binding</keyword>
<dbReference type="GO" id="GO:0008233">
    <property type="term" value="F:peptidase activity"/>
    <property type="evidence" value="ECO:0007669"/>
    <property type="project" value="UniProtKB-KW"/>
</dbReference>
<name>A0A023WZN7_RUBRA</name>
<comment type="subunit">
    <text evidence="8">Homohexamer. The oligomerization is ATP-dependent.</text>
</comment>
<dbReference type="InterPro" id="IPR003959">
    <property type="entry name" value="ATPase_AAA_core"/>
</dbReference>
<sequence length="901" mass="99044">MTEQKMCDVCGVRPAVMTVRRIVPGKGTRTENLCEVHAAEVRGARSPFGGTLGGPLGGGSGSLFDDFFGRFMGEEPGGFGGERRAERAAPRRSTEQVDITRLFSASTSELLQRSAQKAAELGSLDLTAEHLLLGTLEDDVARRVITSVDGDPDALKAHLEERLEGGEPTNVSPSLAPDAKRALLSAYEESQALGASYIGPEHVLLALAADEESEAGRLLGRFGLSHTRLRGGVMRGVEARSEGREAGAPSKTPTLEEYSRDLTQLAREGKLDPVIGRSEEVETTVEVLSRRTKNNPVLIGEPGVGKTAIVEGIAQRIVNDEVPETLAGKRVLALDLSGLVAGTQYRGQFEERLKKVMDEIQENPEGQILFIDELHTVVGAGAAEGSMDASNMLKPALARGELHVVGATTVDEYRKHIEKDAALERRFQPVLVGEPTVEDAVEILRGLRDRYEAHHRVKITDEALLAAVELSDRYITDRFLPDKAIDLMDQAAARVKLRAGVKPPDTRELEDEIKRLNREKDQAVASEDFERARDLKGRVQELQDRLGAFRTSRRSVAEVTAEDVAEVVSRATGIPVSQLTQEERERLLKLEEQLHERVVGQDEAVTAISEAVRRSRAGLSDPNRPIGSFLFLGPTGVGKTELARTLAEALFGEEAAMVRIDMSEFQERHTVSRLVGAPPGYVGYEEAGQLTEAVRRRPYSVLLLDEIEKAHPDVFNILLQILDDGRLTDSQGRTVDFKNAVIIMTSNLGAERVQAHARRSESFEELKDDMMKIVKNNLRPEFVNRIDEIIVFRALTREQTEEIVRLLLDRTARRLHAQGIEVEFSGEAVELLSREGFDPEFGARPLRRTIQRRIDNELAGMLLSGGLNPGEKVLVTVEDDDLAFEVLEAVASAPENGEAKE</sequence>
<dbReference type="SUPFAM" id="SSF81923">
    <property type="entry name" value="Double Clp-N motif"/>
    <property type="match status" value="1"/>
</dbReference>
<gene>
    <name evidence="14" type="ORF">RradSPS_0399</name>
    <name evidence="15" type="ORF">SIL72_03530</name>
</gene>
<dbReference type="GO" id="GO:0016887">
    <property type="term" value="F:ATP hydrolysis activity"/>
    <property type="evidence" value="ECO:0007669"/>
    <property type="project" value="InterPro"/>
</dbReference>
<evidence type="ECO:0000256" key="2">
    <source>
        <dbReference type="ARBA" id="ARBA00022737"/>
    </source>
</evidence>
<evidence type="ECO:0000256" key="8">
    <source>
        <dbReference type="ARBA" id="ARBA00026057"/>
    </source>
</evidence>
<dbReference type="PRINTS" id="PR00300">
    <property type="entry name" value="CLPPROTEASEA"/>
</dbReference>
<keyword evidence="16" id="KW-1185">Reference proteome</keyword>
<dbReference type="InterPro" id="IPR041546">
    <property type="entry name" value="ClpA/ClpB_AAA_lid"/>
</dbReference>
<dbReference type="PROSITE" id="PS00871">
    <property type="entry name" value="CLPAB_2"/>
    <property type="match status" value="1"/>
</dbReference>
<dbReference type="Pfam" id="PF17871">
    <property type="entry name" value="AAA_lid_9"/>
    <property type="match status" value="1"/>
</dbReference>
<dbReference type="SMART" id="SM00382">
    <property type="entry name" value="AAA"/>
    <property type="match status" value="2"/>
</dbReference>